<dbReference type="SUPFAM" id="SSF55856">
    <property type="entry name" value="Cytochrome b5-like heme/steroid binding domain"/>
    <property type="match status" value="1"/>
</dbReference>
<evidence type="ECO:0000256" key="6">
    <source>
        <dbReference type="ARBA" id="ARBA00022989"/>
    </source>
</evidence>
<dbReference type="Proteomes" id="UP000095038">
    <property type="component" value="Unassembled WGS sequence"/>
</dbReference>
<evidence type="ECO:0000259" key="14">
    <source>
        <dbReference type="PROSITE" id="PS50255"/>
    </source>
</evidence>
<dbReference type="InterPro" id="IPR001199">
    <property type="entry name" value="Cyt_B5-like_heme/steroid-bd"/>
</dbReference>
<evidence type="ECO:0000256" key="10">
    <source>
        <dbReference type="ARBA" id="ARBA00023136"/>
    </source>
</evidence>
<dbReference type="GeneID" id="30963803"/>
<comment type="similarity">
    <text evidence="2 12">Belongs to the fatty acid desaturase type 1 family.</text>
</comment>
<dbReference type="Gene3D" id="3.10.120.10">
    <property type="entry name" value="Cytochrome b5-like heme/steroid binding domain"/>
    <property type="match status" value="1"/>
</dbReference>
<keyword evidence="12" id="KW-0249">Electron transport</keyword>
<evidence type="ECO:0000256" key="11">
    <source>
        <dbReference type="ARBA" id="ARBA00023160"/>
    </source>
</evidence>
<name>A0A1D2VQK3_9ASCO</name>
<keyword evidence="7 12" id="KW-0560">Oxidoreductase</keyword>
<dbReference type="EMBL" id="KV454475">
    <property type="protein sequence ID" value="ODV63879.1"/>
    <property type="molecule type" value="Genomic_DNA"/>
</dbReference>
<evidence type="ECO:0000256" key="13">
    <source>
        <dbReference type="SAM" id="Phobius"/>
    </source>
</evidence>
<comment type="cofactor">
    <cofactor evidence="12">
        <name>Fe(2+)</name>
        <dbReference type="ChEBI" id="CHEBI:29033"/>
    </cofactor>
    <text evidence="12">Expected to bind 2 Fe(2+) ions per subunit.</text>
</comment>
<evidence type="ECO:0000256" key="12">
    <source>
        <dbReference type="PIRNR" id="PIRNR000345"/>
    </source>
</evidence>
<dbReference type="RefSeq" id="XP_020050186.1">
    <property type="nucleotide sequence ID" value="XM_020190167.1"/>
</dbReference>
<gene>
    <name evidence="15" type="ORF">ASCRUDRAFT_30154</name>
</gene>
<dbReference type="CDD" id="cd03505">
    <property type="entry name" value="Delta9-FADS-like"/>
    <property type="match status" value="1"/>
</dbReference>
<dbReference type="InterPro" id="IPR015876">
    <property type="entry name" value="Acyl-CoA_DS"/>
</dbReference>
<keyword evidence="11 12" id="KW-0275">Fatty acid biosynthesis</keyword>
<evidence type="ECO:0000256" key="2">
    <source>
        <dbReference type="ARBA" id="ARBA00009295"/>
    </source>
</evidence>
<evidence type="ECO:0000256" key="7">
    <source>
        <dbReference type="ARBA" id="ARBA00023002"/>
    </source>
</evidence>
<sequence length="489" mass="55752">MDQELEPVVGNINIKKRTITKKTPNQARGGSNSVNNLSFSTRYTNSFSNSTIPSSFIKRPANIRRQIKRSRWNLVYLIRRINWLHTTIILFLPIVGSIVSLLFQVPITENTLRFTIFYYFLTSLCVTSGYHRLWAHRSFEATKVLSLIYAVFGAATGLGSIKKWVARHRAHHRYTDTERDPHNARRSLIYSHMGWMIFKPNLKISSSITELLKSDDLSNDAIINWQEQNYIILFVLTSMIIPAAVAGYFWNDYKGGLLYSGIIRCMLNQQTSFTGNSLCHYVGTQPYDDKKTPRNNWFLTFLTFGEGFQNFHHNFPNDYRIGIHWYEFDLTRFQIEILYKIGLIKSIKKNTNDAINQCIIQQNQKILDRHRAKLNWGVPIKELPIISENEFKRLVKTSSRALLIISGVVHDVTPIINTHPGGSQLVRASIGKDATTAFEGGVYAHSNAAHNLLATMRVAIIYGFHIQNPSNQLKIATIRNSPSATAGAA</sequence>
<feature type="domain" description="Cytochrome b5 heme-binding" evidence="14">
    <location>
        <begin position="383"/>
        <end position="462"/>
    </location>
</feature>
<dbReference type="InterPro" id="IPR009160">
    <property type="entry name" value="Acyl-CoA_deSatase_haem/ster-bd"/>
</dbReference>
<dbReference type="AlphaFoldDB" id="A0A1D2VQK3"/>
<proteinExistence type="inferred from homology"/>
<dbReference type="GO" id="GO:0004768">
    <property type="term" value="F:stearoyl-CoA 9-desaturase activity"/>
    <property type="evidence" value="ECO:0007669"/>
    <property type="project" value="UniProtKB-UniRule"/>
</dbReference>
<comment type="catalytic activity">
    <reaction evidence="12">
        <text>octadecanoyl-CoA + 2 Fe(II)-[cytochrome b5] + O2 + 2 H(+) = (9Z)-octadecenoyl-CoA + 2 Fe(III)-[cytochrome b5] + 2 H2O</text>
        <dbReference type="Rhea" id="RHEA:19721"/>
        <dbReference type="Rhea" id="RHEA-COMP:10438"/>
        <dbReference type="Rhea" id="RHEA-COMP:10439"/>
        <dbReference type="ChEBI" id="CHEBI:15377"/>
        <dbReference type="ChEBI" id="CHEBI:15378"/>
        <dbReference type="ChEBI" id="CHEBI:15379"/>
        <dbReference type="ChEBI" id="CHEBI:29033"/>
        <dbReference type="ChEBI" id="CHEBI:29034"/>
        <dbReference type="ChEBI" id="CHEBI:57387"/>
        <dbReference type="ChEBI" id="CHEBI:57394"/>
        <dbReference type="EC" id="1.14.19.1"/>
    </reaction>
</comment>
<reference evidence="16" key="1">
    <citation type="submission" date="2016-05" db="EMBL/GenBank/DDBJ databases">
        <title>Comparative genomics of biotechnologically important yeasts.</title>
        <authorList>
            <consortium name="DOE Joint Genome Institute"/>
            <person name="Riley R."/>
            <person name="Haridas S."/>
            <person name="Wolfe K.H."/>
            <person name="Lopes M.R."/>
            <person name="Hittinger C.T."/>
            <person name="Goker M."/>
            <person name="Salamov A."/>
            <person name="Wisecaver J."/>
            <person name="Long T.M."/>
            <person name="Aerts A.L."/>
            <person name="Barry K."/>
            <person name="Choi C."/>
            <person name="Clum A."/>
            <person name="Coughlan A.Y."/>
            <person name="Deshpande S."/>
            <person name="Douglass A.P."/>
            <person name="Hanson S.J."/>
            <person name="Klenk H.-P."/>
            <person name="Labutti K."/>
            <person name="Lapidus A."/>
            <person name="Lindquist E."/>
            <person name="Lipzen A."/>
            <person name="Meier-Kolthoff J.P."/>
            <person name="Ohm R.A."/>
            <person name="Otillar R.P."/>
            <person name="Pangilinan J."/>
            <person name="Peng Y."/>
            <person name="Rokas A."/>
            <person name="Rosa C.A."/>
            <person name="Scheuner C."/>
            <person name="Sibirny A.A."/>
            <person name="Slot J.C."/>
            <person name="Stielow J.B."/>
            <person name="Sun H."/>
            <person name="Kurtzman C.P."/>
            <person name="Blackwell M."/>
            <person name="Grigoriev I.V."/>
            <person name="Jeffries T.W."/>
        </authorList>
    </citation>
    <scope>NUCLEOTIDE SEQUENCE [LARGE SCALE GENOMIC DNA]</scope>
    <source>
        <strain evidence="16">DSM 1968</strain>
    </source>
</reference>
<keyword evidence="4 13" id="KW-0812">Transmembrane</keyword>
<comment type="subcellular location">
    <subcellularLocation>
        <location evidence="1">Membrane</location>
        <topology evidence="1">Multi-pass membrane protein</topology>
    </subcellularLocation>
</comment>
<dbReference type="OrthoDB" id="10260134at2759"/>
<keyword evidence="12" id="KW-0349">Heme</keyword>
<evidence type="ECO:0000256" key="5">
    <source>
        <dbReference type="ARBA" id="ARBA00022832"/>
    </source>
</evidence>
<evidence type="ECO:0000313" key="15">
    <source>
        <dbReference type="EMBL" id="ODV63879.1"/>
    </source>
</evidence>
<evidence type="ECO:0000256" key="3">
    <source>
        <dbReference type="ARBA" id="ARBA00022516"/>
    </source>
</evidence>
<keyword evidence="3 12" id="KW-0444">Lipid biosynthesis</keyword>
<dbReference type="PANTHER" id="PTHR11351:SF31">
    <property type="entry name" value="DESATURASE 1, ISOFORM A-RELATED"/>
    <property type="match status" value="1"/>
</dbReference>
<dbReference type="GO" id="GO:0005789">
    <property type="term" value="C:endoplasmic reticulum membrane"/>
    <property type="evidence" value="ECO:0007669"/>
    <property type="project" value="TreeGrafter"/>
</dbReference>
<keyword evidence="16" id="KW-1185">Reference proteome</keyword>
<dbReference type="InterPro" id="IPR036400">
    <property type="entry name" value="Cyt_B5-like_heme/steroid_sf"/>
</dbReference>
<keyword evidence="6 13" id="KW-1133">Transmembrane helix</keyword>
<dbReference type="EC" id="1.14.19.1" evidence="12"/>
<organism evidence="15 16">
    <name type="scientific">Ascoidea rubescens DSM 1968</name>
    <dbReference type="NCBI Taxonomy" id="1344418"/>
    <lineage>
        <taxon>Eukaryota</taxon>
        <taxon>Fungi</taxon>
        <taxon>Dikarya</taxon>
        <taxon>Ascomycota</taxon>
        <taxon>Saccharomycotina</taxon>
        <taxon>Saccharomycetes</taxon>
        <taxon>Ascoideaceae</taxon>
        <taxon>Ascoidea</taxon>
    </lineage>
</organism>
<evidence type="ECO:0000256" key="9">
    <source>
        <dbReference type="ARBA" id="ARBA00023098"/>
    </source>
</evidence>
<evidence type="ECO:0000256" key="1">
    <source>
        <dbReference type="ARBA" id="ARBA00004141"/>
    </source>
</evidence>
<dbReference type="SMART" id="SM01117">
    <property type="entry name" value="Cyt-b5"/>
    <property type="match status" value="1"/>
</dbReference>
<dbReference type="Pfam" id="PF00173">
    <property type="entry name" value="Cyt-b5"/>
    <property type="match status" value="1"/>
</dbReference>
<dbReference type="PRINTS" id="PR00075">
    <property type="entry name" value="FACDDSATRASE"/>
</dbReference>
<dbReference type="PANTHER" id="PTHR11351">
    <property type="entry name" value="ACYL-COA DESATURASE"/>
    <property type="match status" value="1"/>
</dbReference>
<feature type="transmembrane region" description="Helical" evidence="13">
    <location>
        <begin position="230"/>
        <end position="250"/>
    </location>
</feature>
<dbReference type="InParanoid" id="A0A1D2VQK3"/>
<dbReference type="InterPro" id="IPR005804">
    <property type="entry name" value="FA_desaturase_dom"/>
</dbReference>
<dbReference type="PROSITE" id="PS50255">
    <property type="entry name" value="CYTOCHROME_B5_2"/>
    <property type="match status" value="1"/>
</dbReference>
<keyword evidence="12" id="KW-0813">Transport</keyword>
<evidence type="ECO:0000256" key="4">
    <source>
        <dbReference type="ARBA" id="ARBA00022692"/>
    </source>
</evidence>
<evidence type="ECO:0000256" key="8">
    <source>
        <dbReference type="ARBA" id="ARBA00023004"/>
    </source>
</evidence>
<keyword evidence="9 12" id="KW-0443">Lipid metabolism</keyword>
<evidence type="ECO:0000313" key="16">
    <source>
        <dbReference type="Proteomes" id="UP000095038"/>
    </source>
</evidence>
<keyword evidence="8 12" id="KW-0408">Iron</keyword>
<feature type="transmembrane region" description="Helical" evidence="13">
    <location>
        <begin position="115"/>
        <end position="134"/>
    </location>
</feature>
<keyword evidence="10 13" id="KW-0472">Membrane</keyword>
<dbReference type="STRING" id="1344418.A0A1D2VQK3"/>
<keyword evidence="5 12" id="KW-0276">Fatty acid metabolism</keyword>
<accession>A0A1D2VQK3</accession>
<keyword evidence="12" id="KW-0479">Metal-binding</keyword>
<dbReference type="GO" id="GO:0006636">
    <property type="term" value="P:unsaturated fatty acid biosynthetic process"/>
    <property type="evidence" value="ECO:0007669"/>
    <property type="project" value="UniProtKB-UniRule"/>
</dbReference>
<protein>
    <recommendedName>
        <fullName evidence="12">Acyl-CoA desaturase</fullName>
        <ecNumber evidence="12">1.14.19.1</ecNumber>
    </recommendedName>
</protein>
<dbReference type="GO" id="GO:0005506">
    <property type="term" value="F:iron ion binding"/>
    <property type="evidence" value="ECO:0007669"/>
    <property type="project" value="TreeGrafter"/>
</dbReference>
<dbReference type="Pfam" id="PF00487">
    <property type="entry name" value="FA_desaturase"/>
    <property type="match status" value="1"/>
</dbReference>
<feature type="transmembrane region" description="Helical" evidence="13">
    <location>
        <begin position="83"/>
        <end position="103"/>
    </location>
</feature>
<dbReference type="PIRSF" id="PIRSF000345">
    <property type="entry name" value="OLE1"/>
    <property type="match status" value="1"/>
</dbReference>
<feature type="transmembrane region" description="Helical" evidence="13">
    <location>
        <begin position="146"/>
        <end position="165"/>
    </location>
</feature>
<comment type="function">
    <text evidence="12">Stearoyl-CoA desaturase that utilizes O(2) and electrons from reduced cytochrome b5 to introduce the first double bond into saturated fatty acyl-CoA substrates.</text>
</comment>